<keyword evidence="2" id="KW-0732">Signal</keyword>
<gene>
    <name evidence="4" type="ORF">IC614_07415</name>
</gene>
<keyword evidence="5" id="KW-1185">Reference proteome</keyword>
<feature type="coiled-coil region" evidence="1">
    <location>
        <begin position="39"/>
        <end position="73"/>
    </location>
</feature>
<dbReference type="Gene3D" id="2.70.70.10">
    <property type="entry name" value="Glucose Permease (Domain IIA)"/>
    <property type="match status" value="1"/>
</dbReference>
<feature type="chain" id="PRO_5032375517" evidence="2">
    <location>
        <begin position="31"/>
        <end position="391"/>
    </location>
</feature>
<dbReference type="PANTHER" id="PTHR21666">
    <property type="entry name" value="PEPTIDASE-RELATED"/>
    <property type="match status" value="1"/>
</dbReference>
<name>A0A7T2GHV9_9SPHN</name>
<evidence type="ECO:0000313" key="4">
    <source>
        <dbReference type="EMBL" id="QPQ54194.1"/>
    </source>
</evidence>
<dbReference type="InterPro" id="IPR050570">
    <property type="entry name" value="Cell_wall_metabolism_enzyme"/>
</dbReference>
<dbReference type="Pfam" id="PF01551">
    <property type="entry name" value="Peptidase_M23"/>
    <property type="match status" value="1"/>
</dbReference>
<dbReference type="PANTHER" id="PTHR21666:SF270">
    <property type="entry name" value="MUREIN HYDROLASE ACTIVATOR ENVC"/>
    <property type="match status" value="1"/>
</dbReference>
<evidence type="ECO:0000256" key="2">
    <source>
        <dbReference type="SAM" id="SignalP"/>
    </source>
</evidence>
<dbReference type="Proteomes" id="UP000594873">
    <property type="component" value="Chromosome"/>
</dbReference>
<dbReference type="SUPFAM" id="SSF51261">
    <property type="entry name" value="Duplicated hybrid motif"/>
    <property type="match status" value="1"/>
</dbReference>
<proteinExistence type="predicted"/>
<dbReference type="AlphaFoldDB" id="A0A7T2GHV9"/>
<evidence type="ECO:0000256" key="1">
    <source>
        <dbReference type="SAM" id="Coils"/>
    </source>
</evidence>
<evidence type="ECO:0000313" key="5">
    <source>
        <dbReference type="Proteomes" id="UP000594873"/>
    </source>
</evidence>
<feature type="signal peptide" evidence="2">
    <location>
        <begin position="1"/>
        <end position="30"/>
    </location>
</feature>
<accession>A0A7T2GHV9</accession>
<dbReference type="InterPro" id="IPR011055">
    <property type="entry name" value="Dup_hybrid_motif"/>
</dbReference>
<protein>
    <submittedName>
        <fullName evidence="4">Peptidoglycan DD-metalloendopeptidase family protein</fullName>
    </submittedName>
</protein>
<dbReference type="CDD" id="cd12797">
    <property type="entry name" value="M23_peptidase"/>
    <property type="match status" value="1"/>
</dbReference>
<organism evidence="4 5">
    <name type="scientific">Allosphingosinicella flava</name>
    <dbReference type="NCBI Taxonomy" id="2771430"/>
    <lineage>
        <taxon>Bacteria</taxon>
        <taxon>Pseudomonadati</taxon>
        <taxon>Pseudomonadota</taxon>
        <taxon>Alphaproteobacteria</taxon>
        <taxon>Sphingomonadales</taxon>
        <taxon>Sphingomonadaceae</taxon>
        <taxon>Allosphingosinicella</taxon>
    </lineage>
</organism>
<keyword evidence="1" id="KW-0175">Coiled coil</keyword>
<evidence type="ECO:0000259" key="3">
    <source>
        <dbReference type="Pfam" id="PF01551"/>
    </source>
</evidence>
<feature type="domain" description="M23ase beta-sheet core" evidence="3">
    <location>
        <begin position="297"/>
        <end position="369"/>
    </location>
</feature>
<dbReference type="InterPro" id="IPR016047">
    <property type="entry name" value="M23ase_b-sheet_dom"/>
</dbReference>
<dbReference type="KEGG" id="sflv:IC614_07415"/>
<dbReference type="RefSeq" id="WP_200970722.1">
    <property type="nucleotide sequence ID" value="NZ_CP065592.1"/>
</dbReference>
<dbReference type="GO" id="GO:0004222">
    <property type="term" value="F:metalloendopeptidase activity"/>
    <property type="evidence" value="ECO:0007669"/>
    <property type="project" value="TreeGrafter"/>
</dbReference>
<dbReference type="EMBL" id="CP065592">
    <property type="protein sequence ID" value="QPQ54194.1"/>
    <property type="molecule type" value="Genomic_DNA"/>
</dbReference>
<sequence>MQTTLIIAKDKRVDARLILLAALLMPLAAADAMQAPLTADEAQREAAAAAADARRLEQSAAQARDTAAKARLESDLLVARIEAAEAGITAADARLAAIEDARRAAAARLAERQQPVAELTAALAAMARRPAALAFAEPGSLKKAARMRAVLDAVRPALRAKSAALLADLDRIATLKRAAARTRADRAAHRLALTNQRSALAAIEAQALARSAALSDQAFGRSNRALALSGEVFELRSERERQRLEERAAASLAILPGPPTGAGGQPPRRPTRSPYALPAAGKLLSGMGEVSAAGIHNRGLTFAVTADRDAVAPAGGRVVYAGSFRSYGEIVIVDHGGGWTSLVTGLATLSVRAGDRVATGQPIGRTGRRPVTVELRRDGRPFPIAPLAALG</sequence>
<reference evidence="4 5" key="1">
    <citation type="submission" date="2020-11" db="EMBL/GenBank/DDBJ databases">
        <title>Genome seq and assembly of Sphingosinicella sp.</title>
        <authorList>
            <person name="Chhetri G."/>
        </authorList>
    </citation>
    <scope>NUCLEOTIDE SEQUENCE [LARGE SCALE GENOMIC DNA]</scope>
    <source>
        <strain evidence="4 5">UDD2</strain>
    </source>
</reference>